<keyword evidence="1" id="KW-0472">Membrane</keyword>
<evidence type="ECO:0000313" key="2">
    <source>
        <dbReference type="EMBL" id="MBD3942114.1"/>
    </source>
</evidence>
<keyword evidence="1" id="KW-1133">Transmembrane helix</keyword>
<dbReference type="EMBL" id="JACXZS010000006">
    <property type="protein sequence ID" value="MBD3942114.1"/>
    <property type="molecule type" value="Genomic_DNA"/>
</dbReference>
<evidence type="ECO:0000313" key="3">
    <source>
        <dbReference type="Proteomes" id="UP000598426"/>
    </source>
</evidence>
<keyword evidence="3" id="KW-1185">Reference proteome</keyword>
<name>A0ABR8NNA1_9MICO</name>
<reference evidence="2 3" key="1">
    <citation type="submission" date="2020-09" db="EMBL/GenBank/DDBJ databases">
        <title>Isolation and identification of active actinomycetes.</title>
        <authorList>
            <person name="Li X."/>
        </authorList>
    </citation>
    <scope>NUCLEOTIDE SEQUENCE [LARGE SCALE GENOMIC DNA]</scope>
    <source>
        <strain evidence="2 3">NEAU-LLC</strain>
    </source>
</reference>
<accession>A0ABR8NNA1</accession>
<evidence type="ECO:0000256" key="1">
    <source>
        <dbReference type="SAM" id="Phobius"/>
    </source>
</evidence>
<organism evidence="2 3">
    <name type="scientific">Microbacterium helvum</name>
    <dbReference type="NCBI Taxonomy" id="2773713"/>
    <lineage>
        <taxon>Bacteria</taxon>
        <taxon>Bacillati</taxon>
        <taxon>Actinomycetota</taxon>
        <taxon>Actinomycetes</taxon>
        <taxon>Micrococcales</taxon>
        <taxon>Microbacteriaceae</taxon>
        <taxon>Microbacterium</taxon>
    </lineage>
</organism>
<dbReference type="Proteomes" id="UP000598426">
    <property type="component" value="Unassembled WGS sequence"/>
</dbReference>
<comment type="caution">
    <text evidence="2">The sequence shown here is derived from an EMBL/GenBank/DDBJ whole genome shotgun (WGS) entry which is preliminary data.</text>
</comment>
<dbReference type="RefSeq" id="WP_191171745.1">
    <property type="nucleotide sequence ID" value="NZ_JACXZS010000006.1"/>
</dbReference>
<evidence type="ECO:0008006" key="4">
    <source>
        <dbReference type="Google" id="ProtNLM"/>
    </source>
</evidence>
<feature type="transmembrane region" description="Helical" evidence="1">
    <location>
        <begin position="52"/>
        <end position="75"/>
    </location>
</feature>
<gene>
    <name evidence="2" type="ORF">IF188_10435</name>
</gene>
<sequence>MTDVATKPRPTRPGTSLRGFSAPLVLVLGLVIVPIALALMTLPQGAPTDEDYVRMAFASVAGCTIGIVSVVGLLVDRIVRRARASTIVLFTVIALVVVPWQLSGIGRAADQLLVNLSL</sequence>
<feature type="transmembrane region" description="Helical" evidence="1">
    <location>
        <begin position="87"/>
        <end position="109"/>
    </location>
</feature>
<feature type="transmembrane region" description="Helical" evidence="1">
    <location>
        <begin position="20"/>
        <end position="40"/>
    </location>
</feature>
<keyword evidence="1" id="KW-0812">Transmembrane</keyword>
<proteinExistence type="predicted"/>
<protein>
    <recommendedName>
        <fullName evidence="4">MFS transporter</fullName>
    </recommendedName>
</protein>